<evidence type="ECO:0000313" key="3">
    <source>
        <dbReference type="Proteomes" id="UP000033958"/>
    </source>
</evidence>
<comment type="caution">
    <text evidence="2">The sequence shown here is derived from an EMBL/GenBank/DDBJ whole genome shotgun (WGS) entry which is preliminary data.</text>
</comment>
<feature type="region of interest" description="Disordered" evidence="1">
    <location>
        <begin position="1"/>
        <end position="22"/>
    </location>
</feature>
<evidence type="ECO:0000313" key="2">
    <source>
        <dbReference type="EMBL" id="KKT87133.1"/>
    </source>
</evidence>
<protein>
    <submittedName>
        <fullName evidence="2">Uncharacterized protein</fullName>
    </submittedName>
</protein>
<dbReference type="EMBL" id="LCJZ01000005">
    <property type="protein sequence ID" value="KKT87133.1"/>
    <property type="molecule type" value="Genomic_DNA"/>
</dbReference>
<name>A0A0G1KU94_UNCK3</name>
<gene>
    <name evidence="2" type="ORF">VE97_C0005G0016</name>
</gene>
<reference evidence="2 3" key="1">
    <citation type="journal article" date="2015" name="Nature">
        <title>rRNA introns, odd ribosomes, and small enigmatic genomes across a large radiation of phyla.</title>
        <authorList>
            <person name="Brown C.T."/>
            <person name="Hug L.A."/>
            <person name="Thomas B.C."/>
            <person name="Sharon I."/>
            <person name="Castelle C.J."/>
            <person name="Singh A."/>
            <person name="Wilkins M.J."/>
            <person name="Williams K.H."/>
            <person name="Banfield J.F."/>
        </authorList>
    </citation>
    <scope>NUCLEOTIDE SEQUENCE [LARGE SCALE GENOMIC DNA]</scope>
</reference>
<organism evidence="2 3">
    <name type="scientific">candidate division Kazan bacterium GW2011_GWB1_45_10</name>
    <dbReference type="NCBI Taxonomy" id="1620411"/>
    <lineage>
        <taxon>Bacteria</taxon>
        <taxon>Bacteria division Kazan-3B-28</taxon>
    </lineage>
</organism>
<dbReference type="Proteomes" id="UP000033958">
    <property type="component" value="Unassembled WGS sequence"/>
</dbReference>
<sequence length="68" mass="7507">MSDQDQNHNLPVEDESTADPVRLPEPIAEAPLLPRACLPLSIVDREGLGVTDSESLLTRREVGVMKER</sequence>
<dbReference type="AlphaFoldDB" id="A0A0G1KU94"/>
<proteinExistence type="predicted"/>
<accession>A0A0G1KU94</accession>
<evidence type="ECO:0000256" key="1">
    <source>
        <dbReference type="SAM" id="MobiDB-lite"/>
    </source>
</evidence>